<organism evidence="1">
    <name type="scientific">Arundo donax</name>
    <name type="common">Giant reed</name>
    <name type="synonym">Donax arundinaceus</name>
    <dbReference type="NCBI Taxonomy" id="35708"/>
    <lineage>
        <taxon>Eukaryota</taxon>
        <taxon>Viridiplantae</taxon>
        <taxon>Streptophyta</taxon>
        <taxon>Embryophyta</taxon>
        <taxon>Tracheophyta</taxon>
        <taxon>Spermatophyta</taxon>
        <taxon>Magnoliopsida</taxon>
        <taxon>Liliopsida</taxon>
        <taxon>Poales</taxon>
        <taxon>Poaceae</taxon>
        <taxon>PACMAD clade</taxon>
        <taxon>Arundinoideae</taxon>
        <taxon>Arundineae</taxon>
        <taxon>Arundo</taxon>
    </lineage>
</organism>
<reference evidence="1" key="1">
    <citation type="submission" date="2014-09" db="EMBL/GenBank/DDBJ databases">
        <authorList>
            <person name="Magalhaes I.L.F."/>
            <person name="Oliveira U."/>
            <person name="Santos F.R."/>
            <person name="Vidigal T.H.D.A."/>
            <person name="Brescovit A.D."/>
            <person name="Santos A.J."/>
        </authorList>
    </citation>
    <scope>NUCLEOTIDE SEQUENCE</scope>
    <source>
        <tissue evidence="1">Shoot tissue taken approximately 20 cm above the soil surface</tissue>
    </source>
</reference>
<sequence length="28" mass="3189">MKFCTLDCSLSCLNLEMGSYHLTAFGRF</sequence>
<name>A0A0A9GQM1_ARUDO</name>
<evidence type="ECO:0000313" key="1">
    <source>
        <dbReference type="EMBL" id="JAE26747.1"/>
    </source>
</evidence>
<dbReference type="EMBL" id="GBRH01171149">
    <property type="protein sequence ID" value="JAE26747.1"/>
    <property type="molecule type" value="Transcribed_RNA"/>
</dbReference>
<proteinExistence type="predicted"/>
<reference evidence="1" key="2">
    <citation type="journal article" date="2015" name="Data Brief">
        <title>Shoot transcriptome of the giant reed, Arundo donax.</title>
        <authorList>
            <person name="Barrero R.A."/>
            <person name="Guerrero F.D."/>
            <person name="Moolhuijzen P."/>
            <person name="Goolsby J.A."/>
            <person name="Tidwell J."/>
            <person name="Bellgard S.E."/>
            <person name="Bellgard M.I."/>
        </authorList>
    </citation>
    <scope>NUCLEOTIDE SEQUENCE</scope>
    <source>
        <tissue evidence="1">Shoot tissue taken approximately 20 cm above the soil surface</tissue>
    </source>
</reference>
<dbReference type="AlphaFoldDB" id="A0A0A9GQM1"/>
<protein>
    <submittedName>
        <fullName evidence="1">Cdpk1</fullName>
    </submittedName>
</protein>
<accession>A0A0A9GQM1</accession>